<feature type="transmembrane region" description="Helical" evidence="10">
    <location>
        <begin position="88"/>
        <end position="110"/>
    </location>
</feature>
<comment type="caution">
    <text evidence="12">The sequence shown here is derived from an EMBL/GenBank/DDBJ whole genome shotgun (WGS) entry which is preliminary data.</text>
</comment>
<feature type="domain" description="Cation/H+ exchanger transmembrane" evidence="11">
    <location>
        <begin position="17"/>
        <end position="410"/>
    </location>
</feature>
<evidence type="ECO:0000256" key="4">
    <source>
        <dbReference type="ARBA" id="ARBA00022692"/>
    </source>
</evidence>
<dbReference type="RefSeq" id="WP_220195948.1">
    <property type="nucleotide sequence ID" value="NZ_BNJF01000002.1"/>
</dbReference>
<dbReference type="GO" id="GO:0005886">
    <property type="term" value="C:plasma membrane"/>
    <property type="evidence" value="ECO:0007669"/>
    <property type="project" value="UniProtKB-SubCell"/>
</dbReference>
<dbReference type="InterPro" id="IPR018422">
    <property type="entry name" value="Cation/H_exchanger_CPA1"/>
</dbReference>
<dbReference type="AlphaFoldDB" id="A0A8J3I644"/>
<reference evidence="12" key="1">
    <citation type="submission" date="2020-10" db="EMBL/GenBank/DDBJ databases">
        <title>Taxonomic study of unclassified bacteria belonging to the class Ktedonobacteria.</title>
        <authorList>
            <person name="Yabe S."/>
            <person name="Wang C.M."/>
            <person name="Zheng Y."/>
            <person name="Sakai Y."/>
            <person name="Cavaletti L."/>
            <person name="Monciardini P."/>
            <person name="Donadio S."/>
        </authorList>
    </citation>
    <scope>NUCLEOTIDE SEQUENCE</scope>
    <source>
        <strain evidence="12">SOSP1-1</strain>
    </source>
</reference>
<feature type="transmembrane region" description="Helical" evidence="10">
    <location>
        <begin position="344"/>
        <end position="372"/>
    </location>
</feature>
<evidence type="ECO:0000256" key="10">
    <source>
        <dbReference type="RuleBase" id="RU366002"/>
    </source>
</evidence>
<dbReference type="PANTHER" id="PTHR10110:SF86">
    <property type="entry name" value="SODIUM_HYDROGEN EXCHANGER 7"/>
    <property type="match status" value="1"/>
</dbReference>
<dbReference type="Gene3D" id="6.10.140.1330">
    <property type="match status" value="1"/>
</dbReference>
<evidence type="ECO:0000256" key="6">
    <source>
        <dbReference type="ARBA" id="ARBA00023053"/>
    </source>
</evidence>
<keyword evidence="5 10" id="KW-1133">Transmembrane helix</keyword>
<dbReference type="GO" id="GO:0015385">
    <property type="term" value="F:sodium:proton antiporter activity"/>
    <property type="evidence" value="ECO:0007669"/>
    <property type="project" value="InterPro"/>
</dbReference>
<comment type="similarity">
    <text evidence="10">Belongs to the monovalent cation:proton antiporter 1 (CPA1) transporter (TC 2.A.36) family.</text>
</comment>
<dbReference type="InterPro" id="IPR004705">
    <property type="entry name" value="Cation/H_exchanger_CPA1_bac"/>
</dbReference>
<keyword evidence="9 10" id="KW-0739">Sodium transport</keyword>
<evidence type="ECO:0000313" key="12">
    <source>
        <dbReference type="EMBL" id="GHO46578.1"/>
    </source>
</evidence>
<keyword evidence="3 10" id="KW-1003">Cell membrane</keyword>
<evidence type="ECO:0000256" key="2">
    <source>
        <dbReference type="ARBA" id="ARBA00022448"/>
    </source>
</evidence>
<comment type="subcellular location">
    <subcellularLocation>
        <location evidence="1 10">Cell membrane</location>
        <topology evidence="1 10">Multi-pass membrane protein</topology>
    </subcellularLocation>
</comment>
<evidence type="ECO:0000313" key="13">
    <source>
        <dbReference type="Proteomes" id="UP000612362"/>
    </source>
</evidence>
<sequence>MTGPIHELLYLMLVLLVVAAILTVVAARLRIPYAVLLVVGGGIIGFIPNLPYVRLLPDVILLIFLPPLIYYAAWFTSWRNFRKEWRAITSLAIGLVLVTVVSVAAIAHAFVPGLPWASAFVLGAVVSPTDAVAAESIIQSLGLNRRIATIISGESLVNDATALVAYRLAIAAVSVGSFSVVDAGVQFLLVSIGGTMVGLGIAVLAVWLHRWANNTLSQIALSLITPFTMYLSAEGLKVSGVIAVVAGGMYLGRHSANFFTSNTRLQSDAFWHVFVFLLNVLIFLLIGVQLGHLNLGELSLFVLIGYAALVSLTVVVVRFIWGFLFGSILRILDKIHVLQYQQMLPWPALLVIGWSGMRGGISMATALAIPTLTASGIPFPGRDTIVLIAFGVIFFTLLFQGVTLGPLIRWLNLHDDPAGQEERHLALQAVTQAALARLEELKLDGEAPESAIERLHTYYEKRLNALIEDEGDELGSQRTRLASLQQLTHDIHMFERRALIDLRDSGTIDDNVFHQIERELDLEDVRLRRL</sequence>
<feature type="transmembrane region" description="Helical" evidence="10">
    <location>
        <begin position="300"/>
        <end position="324"/>
    </location>
</feature>
<keyword evidence="10" id="KW-0050">Antiport</keyword>
<evidence type="ECO:0000256" key="3">
    <source>
        <dbReference type="ARBA" id="ARBA00022475"/>
    </source>
</evidence>
<keyword evidence="8 10" id="KW-0472">Membrane</keyword>
<feature type="transmembrane region" description="Helical" evidence="10">
    <location>
        <begin position="384"/>
        <end position="408"/>
    </location>
</feature>
<dbReference type="InterPro" id="IPR006153">
    <property type="entry name" value="Cation/H_exchanger_TM"/>
</dbReference>
<evidence type="ECO:0000256" key="5">
    <source>
        <dbReference type="ARBA" id="ARBA00022989"/>
    </source>
</evidence>
<feature type="transmembrane region" description="Helical" evidence="10">
    <location>
        <begin position="187"/>
        <end position="208"/>
    </location>
</feature>
<evidence type="ECO:0000256" key="1">
    <source>
        <dbReference type="ARBA" id="ARBA00004651"/>
    </source>
</evidence>
<keyword evidence="7 10" id="KW-0406">Ion transport</keyword>
<dbReference type="EMBL" id="BNJF01000002">
    <property type="protein sequence ID" value="GHO46578.1"/>
    <property type="molecule type" value="Genomic_DNA"/>
</dbReference>
<evidence type="ECO:0000259" key="11">
    <source>
        <dbReference type="Pfam" id="PF00999"/>
    </source>
</evidence>
<keyword evidence="6 10" id="KW-0915">Sodium</keyword>
<accession>A0A8J3I644</accession>
<evidence type="ECO:0000256" key="7">
    <source>
        <dbReference type="ARBA" id="ARBA00023065"/>
    </source>
</evidence>
<feature type="transmembrane region" description="Helical" evidence="10">
    <location>
        <begin position="6"/>
        <end position="26"/>
    </location>
</feature>
<feature type="transmembrane region" description="Helical" evidence="10">
    <location>
        <begin position="269"/>
        <end position="288"/>
    </location>
</feature>
<feature type="transmembrane region" description="Helical" evidence="10">
    <location>
        <begin position="59"/>
        <end position="76"/>
    </location>
</feature>
<protein>
    <submittedName>
        <fullName evidence="12">Na+/H+ antiporter</fullName>
    </submittedName>
</protein>
<gene>
    <name evidence="12" type="ORF">KSX_47410</name>
</gene>
<feature type="transmembrane region" description="Helical" evidence="10">
    <location>
        <begin position="229"/>
        <end position="249"/>
    </location>
</feature>
<feature type="transmembrane region" description="Helical" evidence="10">
    <location>
        <begin position="33"/>
        <end position="53"/>
    </location>
</feature>
<name>A0A8J3I644_9CHLR</name>
<dbReference type="GO" id="GO:0015386">
    <property type="term" value="F:potassium:proton antiporter activity"/>
    <property type="evidence" value="ECO:0007669"/>
    <property type="project" value="TreeGrafter"/>
</dbReference>
<feature type="transmembrane region" description="Helical" evidence="10">
    <location>
        <begin position="159"/>
        <end position="181"/>
    </location>
</feature>
<dbReference type="PANTHER" id="PTHR10110">
    <property type="entry name" value="SODIUM/HYDROGEN EXCHANGER"/>
    <property type="match status" value="1"/>
</dbReference>
<dbReference type="NCBIfam" id="TIGR00831">
    <property type="entry name" value="a_cpa1"/>
    <property type="match status" value="1"/>
</dbReference>
<keyword evidence="4 10" id="KW-0812">Transmembrane</keyword>
<keyword evidence="2 10" id="KW-0813">Transport</keyword>
<dbReference type="Pfam" id="PF00999">
    <property type="entry name" value="Na_H_Exchanger"/>
    <property type="match status" value="1"/>
</dbReference>
<comment type="function">
    <text evidence="10">Na(+)/H(+) antiporter that extrudes sodium in exchange for external protons.</text>
</comment>
<dbReference type="Proteomes" id="UP000612362">
    <property type="component" value="Unassembled WGS sequence"/>
</dbReference>
<keyword evidence="13" id="KW-1185">Reference proteome</keyword>
<dbReference type="GO" id="GO:0098719">
    <property type="term" value="P:sodium ion import across plasma membrane"/>
    <property type="evidence" value="ECO:0007669"/>
    <property type="project" value="TreeGrafter"/>
</dbReference>
<organism evidence="12 13">
    <name type="scientific">Ktedonospora formicarum</name>
    <dbReference type="NCBI Taxonomy" id="2778364"/>
    <lineage>
        <taxon>Bacteria</taxon>
        <taxon>Bacillati</taxon>
        <taxon>Chloroflexota</taxon>
        <taxon>Ktedonobacteria</taxon>
        <taxon>Ktedonobacterales</taxon>
        <taxon>Ktedonobacteraceae</taxon>
        <taxon>Ktedonospora</taxon>
    </lineage>
</organism>
<evidence type="ECO:0000256" key="9">
    <source>
        <dbReference type="ARBA" id="ARBA00023201"/>
    </source>
</evidence>
<evidence type="ECO:0000256" key="8">
    <source>
        <dbReference type="ARBA" id="ARBA00023136"/>
    </source>
</evidence>
<proteinExistence type="inferred from homology"/>
<dbReference type="GO" id="GO:0051453">
    <property type="term" value="P:regulation of intracellular pH"/>
    <property type="evidence" value="ECO:0007669"/>
    <property type="project" value="TreeGrafter"/>
</dbReference>